<evidence type="ECO:0008006" key="2">
    <source>
        <dbReference type="Google" id="ProtNLM"/>
    </source>
</evidence>
<dbReference type="InterPro" id="IPR036694">
    <property type="entry name" value="Dodecin-like_sf"/>
</dbReference>
<dbReference type="EMBL" id="BART01000229">
    <property type="protein sequence ID" value="GAG68202.1"/>
    <property type="molecule type" value="Genomic_DNA"/>
</dbReference>
<gene>
    <name evidence="1" type="ORF">S01H4_01297</name>
</gene>
<dbReference type="SUPFAM" id="SSF89807">
    <property type="entry name" value="Dodecin-like"/>
    <property type="match status" value="1"/>
</dbReference>
<dbReference type="Pfam" id="PF07311">
    <property type="entry name" value="Dodecin"/>
    <property type="match status" value="1"/>
</dbReference>
<dbReference type="AlphaFoldDB" id="X1AEE5"/>
<protein>
    <recommendedName>
        <fullName evidence="2">Dodecin domain-containing protein</fullName>
    </recommendedName>
</protein>
<reference evidence="1" key="1">
    <citation type="journal article" date="2014" name="Front. Microbiol.">
        <title>High frequency of phylogenetically diverse reductive dehalogenase-homologous genes in deep subseafloor sedimentary metagenomes.</title>
        <authorList>
            <person name="Kawai M."/>
            <person name="Futagami T."/>
            <person name="Toyoda A."/>
            <person name="Takaki Y."/>
            <person name="Nishi S."/>
            <person name="Hori S."/>
            <person name="Arai W."/>
            <person name="Tsubouchi T."/>
            <person name="Morono Y."/>
            <person name="Uchiyama I."/>
            <person name="Ito T."/>
            <person name="Fujiyama A."/>
            <person name="Inagaki F."/>
            <person name="Takami H."/>
        </authorList>
    </citation>
    <scope>NUCLEOTIDE SEQUENCE</scope>
    <source>
        <strain evidence="1">Expedition CK06-06</strain>
    </source>
</reference>
<dbReference type="Gene3D" id="3.30.1660.10">
    <property type="entry name" value="Flavin-binding protein dodecin"/>
    <property type="match status" value="1"/>
</dbReference>
<accession>X1AEE5</accession>
<dbReference type="PANTHER" id="PTHR39324:SF1">
    <property type="entry name" value="CALCIUM DODECIN"/>
    <property type="match status" value="1"/>
</dbReference>
<name>X1AEE5_9ZZZZ</name>
<sequence>MAVKKFITLEGSSFRSWSDAARNAITDASHTIRGIDRVDVINSWAKVEEGKIIEYRVKVQISFDVKREVTEQ</sequence>
<dbReference type="InterPro" id="IPR025543">
    <property type="entry name" value="Dodecin-like"/>
</dbReference>
<dbReference type="InterPro" id="IPR009923">
    <property type="entry name" value="Dodecin"/>
</dbReference>
<evidence type="ECO:0000313" key="1">
    <source>
        <dbReference type="EMBL" id="GAG68202.1"/>
    </source>
</evidence>
<dbReference type="PANTHER" id="PTHR39324">
    <property type="entry name" value="CALCIUM DODECIN"/>
    <property type="match status" value="1"/>
</dbReference>
<comment type="caution">
    <text evidence="1">The sequence shown here is derived from an EMBL/GenBank/DDBJ whole genome shotgun (WGS) entry which is preliminary data.</text>
</comment>
<proteinExistence type="predicted"/>
<organism evidence="1">
    <name type="scientific">marine sediment metagenome</name>
    <dbReference type="NCBI Taxonomy" id="412755"/>
    <lineage>
        <taxon>unclassified sequences</taxon>
        <taxon>metagenomes</taxon>
        <taxon>ecological metagenomes</taxon>
    </lineage>
</organism>